<dbReference type="InterPro" id="IPR049397">
    <property type="entry name" value="EthR_C"/>
</dbReference>
<dbReference type="InterPro" id="IPR009057">
    <property type="entry name" value="Homeodomain-like_sf"/>
</dbReference>
<dbReference type="EMBL" id="PJMW01000002">
    <property type="protein sequence ID" value="PKV82034.1"/>
    <property type="molecule type" value="Genomic_DNA"/>
</dbReference>
<proteinExistence type="predicted"/>
<name>A0A2N3VK93_9NOCA</name>
<keyword evidence="1" id="KW-0805">Transcription regulation</keyword>
<dbReference type="SUPFAM" id="SSF48498">
    <property type="entry name" value="Tetracyclin repressor-like, C-terminal domain"/>
    <property type="match status" value="1"/>
</dbReference>
<dbReference type="Gene3D" id="1.10.10.60">
    <property type="entry name" value="Homeodomain-like"/>
    <property type="match status" value="1"/>
</dbReference>
<accession>A0A2N3VK93</accession>
<evidence type="ECO:0000313" key="8">
    <source>
        <dbReference type="Proteomes" id="UP000233766"/>
    </source>
</evidence>
<dbReference type="Pfam" id="PF00440">
    <property type="entry name" value="TetR_N"/>
    <property type="match status" value="1"/>
</dbReference>
<dbReference type="PANTHER" id="PTHR30055:SF234">
    <property type="entry name" value="HTH-TYPE TRANSCRIPTIONAL REGULATOR BETI"/>
    <property type="match status" value="1"/>
</dbReference>
<dbReference type="GO" id="GO:0003700">
    <property type="term" value="F:DNA-binding transcription factor activity"/>
    <property type="evidence" value="ECO:0007669"/>
    <property type="project" value="TreeGrafter"/>
</dbReference>
<keyword evidence="8" id="KW-1185">Reference proteome</keyword>
<evidence type="ECO:0000256" key="1">
    <source>
        <dbReference type="ARBA" id="ARBA00023015"/>
    </source>
</evidence>
<dbReference type="GO" id="GO:0000976">
    <property type="term" value="F:transcription cis-regulatory region binding"/>
    <property type="evidence" value="ECO:0007669"/>
    <property type="project" value="TreeGrafter"/>
</dbReference>
<evidence type="ECO:0000256" key="4">
    <source>
        <dbReference type="PROSITE-ProRule" id="PRU00335"/>
    </source>
</evidence>
<dbReference type="PANTHER" id="PTHR30055">
    <property type="entry name" value="HTH-TYPE TRANSCRIPTIONAL REGULATOR RUTR"/>
    <property type="match status" value="1"/>
</dbReference>
<gene>
    <name evidence="7" type="ORF">ATK86_6517</name>
</gene>
<evidence type="ECO:0000259" key="6">
    <source>
        <dbReference type="PROSITE" id="PS50977"/>
    </source>
</evidence>
<evidence type="ECO:0000256" key="2">
    <source>
        <dbReference type="ARBA" id="ARBA00023125"/>
    </source>
</evidence>
<keyword evidence="2 4" id="KW-0238">DNA-binding</keyword>
<reference evidence="7 8" key="1">
    <citation type="submission" date="2017-12" db="EMBL/GenBank/DDBJ databases">
        <title>Sequencing the genomes of 1000 Actinobacteria strains.</title>
        <authorList>
            <person name="Klenk H.-P."/>
        </authorList>
    </citation>
    <scope>NUCLEOTIDE SEQUENCE [LARGE SCALE GENOMIC DNA]</scope>
    <source>
        <strain evidence="7 8">DSM 44489</strain>
    </source>
</reference>
<dbReference type="RefSeq" id="WP_101467658.1">
    <property type="nucleotide sequence ID" value="NZ_PJMW01000002.1"/>
</dbReference>
<dbReference type="InterPro" id="IPR050109">
    <property type="entry name" value="HTH-type_TetR-like_transc_reg"/>
</dbReference>
<dbReference type="InterPro" id="IPR001647">
    <property type="entry name" value="HTH_TetR"/>
</dbReference>
<feature type="DNA-binding region" description="H-T-H motif" evidence="4">
    <location>
        <begin position="50"/>
        <end position="69"/>
    </location>
</feature>
<dbReference type="AlphaFoldDB" id="A0A2N3VK93"/>
<dbReference type="Gene3D" id="1.10.357.10">
    <property type="entry name" value="Tetracycline Repressor, domain 2"/>
    <property type="match status" value="1"/>
</dbReference>
<evidence type="ECO:0000313" key="7">
    <source>
        <dbReference type="EMBL" id="PKV82034.1"/>
    </source>
</evidence>
<keyword evidence="3" id="KW-0804">Transcription</keyword>
<protein>
    <submittedName>
        <fullName evidence="7">TetR family transcriptional regulator</fullName>
    </submittedName>
</protein>
<dbReference type="Proteomes" id="UP000233766">
    <property type="component" value="Unassembled WGS sequence"/>
</dbReference>
<feature type="region of interest" description="Disordered" evidence="5">
    <location>
        <begin position="1"/>
        <end position="26"/>
    </location>
</feature>
<dbReference type="PROSITE" id="PS50977">
    <property type="entry name" value="HTH_TETR_2"/>
    <property type="match status" value="1"/>
</dbReference>
<dbReference type="Pfam" id="PF21313">
    <property type="entry name" value="EthR_C"/>
    <property type="match status" value="1"/>
</dbReference>
<dbReference type="PRINTS" id="PR00455">
    <property type="entry name" value="HTHTETR"/>
</dbReference>
<evidence type="ECO:0000256" key="3">
    <source>
        <dbReference type="ARBA" id="ARBA00023163"/>
    </source>
</evidence>
<dbReference type="SUPFAM" id="SSF46689">
    <property type="entry name" value="Homeodomain-like"/>
    <property type="match status" value="1"/>
</dbReference>
<comment type="caution">
    <text evidence="7">The sequence shown here is derived from an EMBL/GenBank/DDBJ whole genome shotgun (WGS) entry which is preliminary data.</text>
</comment>
<dbReference type="InterPro" id="IPR036271">
    <property type="entry name" value="Tet_transcr_reg_TetR-rel_C_sf"/>
</dbReference>
<organism evidence="7 8">
    <name type="scientific">Nocardia fluminea</name>
    <dbReference type="NCBI Taxonomy" id="134984"/>
    <lineage>
        <taxon>Bacteria</taxon>
        <taxon>Bacillati</taxon>
        <taxon>Actinomycetota</taxon>
        <taxon>Actinomycetes</taxon>
        <taxon>Mycobacteriales</taxon>
        <taxon>Nocardiaceae</taxon>
        <taxon>Nocardia</taxon>
    </lineage>
</organism>
<feature type="domain" description="HTH tetR-type" evidence="6">
    <location>
        <begin position="27"/>
        <end position="87"/>
    </location>
</feature>
<evidence type="ECO:0000256" key="5">
    <source>
        <dbReference type="SAM" id="MobiDB-lite"/>
    </source>
</evidence>
<sequence length="217" mass="24216">MNDSEASGRAATGRAPGRTIPRTKRGERKRAALVAAAREIFERDGYLDARIADISEAAGAASGSFYTYFDGKDDVFAALVEQARQEMLHPHIRERTGVADPRQLIYAANREYLLAYEKNARLMAVFEEAELVNAEFRRLRLERARSFVLRNEKMIRALQQRGQASADLDPLVAAQALSAMVSRMASVVFLQGQPIEFESLVTTLTQLWVNALQLKPS</sequence>
<dbReference type="OrthoDB" id="5112469at2"/>